<dbReference type="EMBL" id="CP060636">
    <property type="protein sequence ID" value="QNM12972.1"/>
    <property type="molecule type" value="Genomic_DNA"/>
</dbReference>
<dbReference type="InterPro" id="IPR043129">
    <property type="entry name" value="ATPase_NBD"/>
</dbReference>
<evidence type="ECO:0000313" key="3">
    <source>
        <dbReference type="Proteomes" id="UP000515856"/>
    </source>
</evidence>
<dbReference type="RefSeq" id="WP_117455243.1">
    <property type="nucleotide sequence ID" value="NZ_CP060636.1"/>
</dbReference>
<dbReference type="SUPFAM" id="SSF53067">
    <property type="entry name" value="Actin-like ATPase domain"/>
    <property type="match status" value="1"/>
</dbReference>
<name>A0A7G9GQ90_9FIRM</name>
<dbReference type="AlphaFoldDB" id="A0A7G9GQ90"/>
<dbReference type="KEGG" id="ehn:H9Q80_03175"/>
<gene>
    <name evidence="2" type="ORF">H9Q80_03175</name>
</gene>
<dbReference type="CDD" id="cd24068">
    <property type="entry name" value="ASKHA_NBD_ROK_FnNanK-like"/>
    <property type="match status" value="1"/>
</dbReference>
<dbReference type="Gene3D" id="3.30.420.40">
    <property type="match status" value="2"/>
</dbReference>
<sequence>MDYLGIDIGGTDVKVGIVDASGEVLISAKYPVNIDHYKIPFMDAVMQGILMFLSEKEIDLAQIKGVGVSATGQIDDHSGVVIGSGGSVPGYCGSHIKERIEETLLLPCTVLNDADCMVLAEAWMGAAKGYQNVVAFTIGTGIGGGMIVNGTLLTGRNGIAGEIGHMILHEQGEPCGCGNQGCFERYASTSALIRRIQARCPSRPVMNGMEVFQCLKKGDQEIQKVVNEWIEDIVAGCVSLVHIFNPEIIVIGGGVSNETEYLIAPLRKKIKEKAMPMFAKDLEITQAKLGNTAGMVGAVYHFIHQ</sequence>
<dbReference type="Pfam" id="PF00480">
    <property type="entry name" value="ROK"/>
    <property type="match status" value="1"/>
</dbReference>
<accession>A0A7G9GQ90</accession>
<evidence type="ECO:0000313" key="2">
    <source>
        <dbReference type="EMBL" id="QNM12972.1"/>
    </source>
</evidence>
<dbReference type="PANTHER" id="PTHR18964:SF165">
    <property type="entry name" value="BETA-GLUCOSIDE KINASE"/>
    <property type="match status" value="1"/>
</dbReference>
<keyword evidence="3" id="KW-1185">Reference proteome</keyword>
<dbReference type="PROSITE" id="PS01125">
    <property type="entry name" value="ROK"/>
    <property type="match status" value="1"/>
</dbReference>
<comment type="similarity">
    <text evidence="1">Belongs to the ROK (NagC/XylR) family.</text>
</comment>
<dbReference type="InterPro" id="IPR000600">
    <property type="entry name" value="ROK"/>
</dbReference>
<protein>
    <submittedName>
        <fullName evidence="2">ROK family protein</fullName>
    </submittedName>
</protein>
<reference evidence="2 3" key="1">
    <citation type="submission" date="2020-08" db="EMBL/GenBank/DDBJ databases">
        <authorList>
            <person name="Liu C."/>
            <person name="Sun Q."/>
        </authorList>
    </citation>
    <scope>NUCLEOTIDE SEQUENCE [LARGE SCALE GENOMIC DNA]</scope>
    <source>
        <strain evidence="2 3">NSJ-61</strain>
    </source>
</reference>
<evidence type="ECO:0000256" key="1">
    <source>
        <dbReference type="ARBA" id="ARBA00006479"/>
    </source>
</evidence>
<dbReference type="Proteomes" id="UP000515856">
    <property type="component" value="Chromosome"/>
</dbReference>
<dbReference type="InterPro" id="IPR049874">
    <property type="entry name" value="ROK_cs"/>
</dbReference>
<organism evidence="2 3">
    <name type="scientific">[Eubacterium] hominis</name>
    <dbReference type="NCBI Taxonomy" id="2764325"/>
    <lineage>
        <taxon>Bacteria</taxon>
        <taxon>Bacillati</taxon>
        <taxon>Bacillota</taxon>
        <taxon>Erysipelotrichia</taxon>
        <taxon>Erysipelotrichales</taxon>
        <taxon>Erysipelotrichaceae</taxon>
        <taxon>Amedibacillus</taxon>
    </lineage>
</organism>
<proteinExistence type="inferred from homology"/>
<dbReference type="PANTHER" id="PTHR18964">
    <property type="entry name" value="ROK (REPRESSOR, ORF, KINASE) FAMILY"/>
    <property type="match status" value="1"/>
</dbReference>